<organism evidence="1 2">
    <name type="scientific">Thalassiosira oceanica</name>
    <name type="common">Marine diatom</name>
    <dbReference type="NCBI Taxonomy" id="159749"/>
    <lineage>
        <taxon>Eukaryota</taxon>
        <taxon>Sar</taxon>
        <taxon>Stramenopiles</taxon>
        <taxon>Ochrophyta</taxon>
        <taxon>Bacillariophyta</taxon>
        <taxon>Coscinodiscophyceae</taxon>
        <taxon>Thalassiosirophycidae</taxon>
        <taxon>Thalassiosirales</taxon>
        <taxon>Thalassiosiraceae</taxon>
        <taxon>Thalassiosira</taxon>
    </lineage>
</organism>
<comment type="caution">
    <text evidence="1">The sequence shown here is derived from an EMBL/GenBank/DDBJ whole genome shotgun (WGS) entry which is preliminary data.</text>
</comment>
<dbReference type="OrthoDB" id="40126at2759"/>
<dbReference type="Proteomes" id="UP000266841">
    <property type="component" value="Unassembled WGS sequence"/>
</dbReference>
<keyword evidence="2" id="KW-1185">Reference proteome</keyword>
<dbReference type="AlphaFoldDB" id="K0S7C4"/>
<reference evidence="1 2" key="1">
    <citation type="journal article" date="2012" name="Genome Biol.">
        <title>Genome and low-iron response of an oceanic diatom adapted to chronic iron limitation.</title>
        <authorList>
            <person name="Lommer M."/>
            <person name="Specht M."/>
            <person name="Roy A.S."/>
            <person name="Kraemer L."/>
            <person name="Andreson R."/>
            <person name="Gutowska M.A."/>
            <person name="Wolf J."/>
            <person name="Bergner S.V."/>
            <person name="Schilhabel M.B."/>
            <person name="Klostermeier U.C."/>
            <person name="Beiko R.G."/>
            <person name="Rosenstiel P."/>
            <person name="Hippler M."/>
            <person name="Laroche J."/>
        </authorList>
    </citation>
    <scope>NUCLEOTIDE SEQUENCE [LARGE SCALE GENOMIC DNA]</scope>
    <source>
        <strain evidence="1 2">CCMP1005</strain>
    </source>
</reference>
<feature type="non-terminal residue" evidence="1">
    <location>
        <position position="1"/>
    </location>
</feature>
<accession>K0S7C4</accession>
<sequence>KLGHTASLDTIKRLLSEGIATEADYTGALQGYEAAIREMSSPSREDARVMGIEKLVRFAARRRPGY</sequence>
<protein>
    <submittedName>
        <fullName evidence="1">Uncharacterized protein</fullName>
    </submittedName>
</protein>
<name>K0S7C4_THAOC</name>
<evidence type="ECO:0000313" key="1">
    <source>
        <dbReference type="EMBL" id="EJK62043.1"/>
    </source>
</evidence>
<gene>
    <name evidence="1" type="ORF">THAOC_17359</name>
</gene>
<proteinExistence type="predicted"/>
<evidence type="ECO:0000313" key="2">
    <source>
        <dbReference type="Proteomes" id="UP000266841"/>
    </source>
</evidence>
<dbReference type="EMBL" id="AGNL01019160">
    <property type="protein sequence ID" value="EJK62043.1"/>
    <property type="molecule type" value="Genomic_DNA"/>
</dbReference>